<feature type="compositionally biased region" description="Low complexity" evidence="4">
    <location>
        <begin position="370"/>
        <end position="386"/>
    </location>
</feature>
<feature type="repeat" description="ANK" evidence="3">
    <location>
        <begin position="446"/>
        <end position="478"/>
    </location>
</feature>
<dbReference type="InterPro" id="IPR002110">
    <property type="entry name" value="Ankyrin_rpt"/>
</dbReference>
<evidence type="ECO:0000256" key="2">
    <source>
        <dbReference type="ARBA" id="ARBA00023043"/>
    </source>
</evidence>
<dbReference type="PANTHER" id="PTHR24198:SF165">
    <property type="entry name" value="ANKYRIN REPEAT-CONTAINING PROTEIN-RELATED"/>
    <property type="match status" value="1"/>
</dbReference>
<evidence type="ECO:0000313" key="6">
    <source>
        <dbReference type="Proteomes" id="UP000031192"/>
    </source>
</evidence>
<sequence>MDEQVRIFLDVDEQWENWVTLLLRHRSVANDSLRPNRVCAPANLHGMLGIPLAQAVDIAIRAISLPYFEQSTEWSLVFLVAVQAGHISTMLNVQEVMNDPDKESTLMEAFATGSDDALCELCKLQPDFVRAKFDIILSRAAKLGNKRLLDFLLGEETHSWSRNVDTSRLSPLYEAVKWGHTTISKRFYGFSKPELNLDRTGPFQGQNILHVAARHRDSSLIAMICTAGMDINCLDSASRSPLYHASRNGHVHAVNRLLIAQANTDIADQNGNTALHAAARRGFFEIASALIRYGAHVNMANLERKTALHVAIESGHENIALLLLGLEENTADQDDQTSCGGKGNTLREESSPPSPRSEASASNSVDKDPVTLPSVTTSTTFGTTSVRPEETSIARTSTNARNTRSRATIDVHIEPPLLPLAARGNQIKVIDALLKHKVPCNANTRKGRSALHIASKYGYYEAFRRLVESGADVNLTNDETTALHSASRRGHTNIVKKLLDRGADAGAAHRTGSTALQFACQGGYIKTVQALLPHSNNQNRKRALHVAAIIGQVDILVLLLDSGTDKDAQDDDLYCALHFAAFVDDPRVARVLLLRRARLNLKDNCGKTPLHEAARMSSLEVLKLLIFARADVNLRDKADRTALLLAASVDCPEAVQLLLKSGARLEVPSSLECAEYHSFLDLALAELPRR</sequence>
<dbReference type="OrthoDB" id="341259at2759"/>
<feature type="repeat" description="ANK" evidence="3">
    <location>
        <begin position="270"/>
        <end position="302"/>
    </location>
</feature>
<dbReference type="PROSITE" id="PS50297">
    <property type="entry name" value="ANK_REP_REGION"/>
    <property type="match status" value="5"/>
</dbReference>
<keyword evidence="2 3" id="KW-0040">ANK repeat</keyword>
<dbReference type="EMBL" id="AZNH01000149">
    <property type="protein sequence ID" value="KID81424.1"/>
    <property type="molecule type" value="Genomic_DNA"/>
</dbReference>
<dbReference type="Gene3D" id="1.25.40.20">
    <property type="entry name" value="Ankyrin repeat-containing domain"/>
    <property type="match status" value="4"/>
</dbReference>
<evidence type="ECO:0000256" key="4">
    <source>
        <dbReference type="SAM" id="MobiDB-lite"/>
    </source>
</evidence>
<dbReference type="Pfam" id="PF12796">
    <property type="entry name" value="Ank_2"/>
    <property type="match status" value="3"/>
</dbReference>
<feature type="repeat" description="ANK" evidence="3">
    <location>
        <begin position="204"/>
        <end position="236"/>
    </location>
</feature>
<dbReference type="SUPFAM" id="SSF48403">
    <property type="entry name" value="Ankyrin repeat"/>
    <property type="match status" value="2"/>
</dbReference>
<dbReference type="PROSITE" id="PS50088">
    <property type="entry name" value="ANK_REPEAT"/>
    <property type="match status" value="9"/>
</dbReference>
<evidence type="ECO:0000313" key="5">
    <source>
        <dbReference type="EMBL" id="KID81424.1"/>
    </source>
</evidence>
<feature type="repeat" description="ANK" evidence="3">
    <location>
        <begin position="605"/>
        <end position="637"/>
    </location>
</feature>
<keyword evidence="1" id="KW-0677">Repeat</keyword>
<dbReference type="PANTHER" id="PTHR24198">
    <property type="entry name" value="ANKYRIN REPEAT AND PROTEIN KINASE DOMAIN-CONTAINING PROTEIN"/>
    <property type="match status" value="1"/>
</dbReference>
<feature type="repeat" description="ANK" evidence="3">
    <location>
        <begin position="638"/>
        <end position="670"/>
    </location>
</feature>
<gene>
    <name evidence="5" type="ORF">MGU_11219</name>
</gene>
<organism evidence="5 6">
    <name type="scientific">Metarhizium guizhouense (strain ARSEF 977)</name>
    <dbReference type="NCBI Taxonomy" id="1276136"/>
    <lineage>
        <taxon>Eukaryota</taxon>
        <taxon>Fungi</taxon>
        <taxon>Dikarya</taxon>
        <taxon>Ascomycota</taxon>
        <taxon>Pezizomycotina</taxon>
        <taxon>Sordariomycetes</taxon>
        <taxon>Hypocreomycetidae</taxon>
        <taxon>Hypocreales</taxon>
        <taxon>Clavicipitaceae</taxon>
        <taxon>Metarhizium</taxon>
    </lineage>
</organism>
<dbReference type="InterPro" id="IPR036770">
    <property type="entry name" value="Ankyrin_rpt-contain_sf"/>
</dbReference>
<comment type="caution">
    <text evidence="5">The sequence shown here is derived from an EMBL/GenBank/DDBJ whole genome shotgun (WGS) entry which is preliminary data.</text>
</comment>
<reference evidence="5 6" key="1">
    <citation type="journal article" date="2014" name="Proc. Natl. Acad. Sci. U.S.A.">
        <title>Trajectory and genomic determinants of fungal-pathogen speciation and host adaptation.</title>
        <authorList>
            <person name="Hu X."/>
            <person name="Xiao G."/>
            <person name="Zheng P."/>
            <person name="Shang Y."/>
            <person name="Su Y."/>
            <person name="Zhang X."/>
            <person name="Liu X."/>
            <person name="Zhan S."/>
            <person name="St Leger R.J."/>
            <person name="Wang C."/>
        </authorList>
    </citation>
    <scope>NUCLEOTIDE SEQUENCE [LARGE SCALE GENOMIC DNA]</scope>
    <source>
        <strain evidence="5 6">ARSEF 977</strain>
    </source>
</reference>
<dbReference type="GO" id="GO:0005737">
    <property type="term" value="C:cytoplasm"/>
    <property type="evidence" value="ECO:0007669"/>
    <property type="project" value="TreeGrafter"/>
</dbReference>
<dbReference type="Proteomes" id="UP000031192">
    <property type="component" value="Unassembled WGS sequence"/>
</dbReference>
<feature type="repeat" description="ANK" evidence="3">
    <location>
        <begin position="303"/>
        <end position="335"/>
    </location>
</feature>
<protein>
    <submittedName>
        <fullName evidence="5">Ankyrin repeat-containing domain protein</fullName>
    </submittedName>
</protein>
<keyword evidence="6" id="KW-1185">Reference proteome</keyword>
<accession>A0A0B4HPR1</accession>
<dbReference type="HOGENOM" id="CLU_399048_0_0_1"/>
<dbReference type="PRINTS" id="PR01415">
    <property type="entry name" value="ANKYRIN"/>
</dbReference>
<proteinExistence type="predicted"/>
<dbReference type="SMART" id="SM00248">
    <property type="entry name" value="ANK"/>
    <property type="match status" value="14"/>
</dbReference>
<feature type="region of interest" description="Disordered" evidence="4">
    <location>
        <begin position="332"/>
        <end position="403"/>
    </location>
</feature>
<name>A0A0B4HPR1_METGA</name>
<feature type="repeat" description="ANK" evidence="3">
    <location>
        <begin position="539"/>
        <end position="571"/>
    </location>
</feature>
<feature type="repeat" description="ANK" evidence="3">
    <location>
        <begin position="478"/>
        <end position="510"/>
    </location>
</feature>
<feature type="repeat" description="ANK" evidence="3">
    <location>
        <begin position="237"/>
        <end position="269"/>
    </location>
</feature>
<evidence type="ECO:0000256" key="1">
    <source>
        <dbReference type="ARBA" id="ARBA00022737"/>
    </source>
</evidence>
<dbReference type="AlphaFoldDB" id="A0A0B4HPR1"/>
<feature type="compositionally biased region" description="Low complexity" evidence="4">
    <location>
        <begin position="394"/>
        <end position="403"/>
    </location>
</feature>
<dbReference type="Pfam" id="PF13857">
    <property type="entry name" value="Ank_5"/>
    <property type="match status" value="1"/>
</dbReference>
<evidence type="ECO:0000256" key="3">
    <source>
        <dbReference type="PROSITE-ProRule" id="PRU00023"/>
    </source>
</evidence>